<proteinExistence type="predicted"/>
<reference evidence="6" key="1">
    <citation type="submission" date="2016-10" db="EMBL/GenBank/DDBJ databases">
        <authorList>
            <person name="Varghese N."/>
            <person name="Submissions S."/>
        </authorList>
    </citation>
    <scope>NUCLEOTIDE SEQUENCE [LARGE SCALE GENOMIC DNA]</scope>
    <source>
        <strain evidence="6">DSM 45079</strain>
    </source>
</reference>
<evidence type="ECO:0000313" key="5">
    <source>
        <dbReference type="EMBL" id="SDU75173.1"/>
    </source>
</evidence>
<gene>
    <name evidence="5" type="ORF">SAMN04488563_4907</name>
</gene>
<evidence type="ECO:0000313" key="6">
    <source>
        <dbReference type="Proteomes" id="UP000182977"/>
    </source>
</evidence>
<dbReference type="AlphaFoldDB" id="A0A1H2L2D8"/>
<organism evidence="5 6">
    <name type="scientific">Jiangella alkaliphila</name>
    <dbReference type="NCBI Taxonomy" id="419479"/>
    <lineage>
        <taxon>Bacteria</taxon>
        <taxon>Bacillati</taxon>
        <taxon>Actinomycetota</taxon>
        <taxon>Actinomycetes</taxon>
        <taxon>Jiangellales</taxon>
        <taxon>Jiangellaceae</taxon>
        <taxon>Jiangella</taxon>
    </lineage>
</organism>
<keyword evidence="2" id="KW-0333">Golgi apparatus</keyword>
<keyword evidence="3" id="KW-0446">Lipid-binding</keyword>
<dbReference type="EMBL" id="LT629791">
    <property type="protein sequence ID" value="SDU75173.1"/>
    <property type="molecule type" value="Genomic_DNA"/>
</dbReference>
<comment type="subcellular location">
    <subcellularLocation>
        <location evidence="1">Golgi apparatus membrane</location>
        <topology evidence="1">Peripheral membrane protein</topology>
        <orientation evidence="1">Cytoplasmic side</orientation>
    </subcellularLocation>
</comment>
<dbReference type="STRING" id="419479.SAMN04488563_4907"/>
<dbReference type="Gene3D" id="1.10.3630.10">
    <property type="entry name" value="yeast vps74-n-term truncation variant domain like"/>
    <property type="match status" value="1"/>
</dbReference>
<dbReference type="GO" id="GO:0005737">
    <property type="term" value="C:cytoplasm"/>
    <property type="evidence" value="ECO:0007669"/>
    <property type="project" value="UniProtKB-ARBA"/>
</dbReference>
<sequence>MDLLIVEDFMLLLLDDDSGSPAGAGTLHYSLGGALLVDLALQGRIEIESKGVTVLPGPPPDDPLLADALEKIGEKRRSTHSLLFVLGQGLSDKVTERLLERGLIRREQRKFLGLFRTTTWPADDARHEAELRAGLERVLVHGDDPDARTAAIIALLNSINVLYIVVSGPDFPWRVVAKRAYEIQQGDWAGDPATQAVMTTNAGIVAATASAVAVAAATGVANS</sequence>
<dbReference type="GO" id="GO:0070273">
    <property type="term" value="F:phosphatidylinositol-4-phosphate binding"/>
    <property type="evidence" value="ECO:0007669"/>
    <property type="project" value="InterPro"/>
</dbReference>
<dbReference type="Pfam" id="PF05719">
    <property type="entry name" value="GPP34"/>
    <property type="match status" value="1"/>
</dbReference>
<dbReference type="GO" id="GO:0012505">
    <property type="term" value="C:endomembrane system"/>
    <property type="evidence" value="ECO:0007669"/>
    <property type="project" value="UniProtKB-ARBA"/>
</dbReference>
<evidence type="ECO:0000256" key="3">
    <source>
        <dbReference type="ARBA" id="ARBA00023121"/>
    </source>
</evidence>
<dbReference type="Proteomes" id="UP000182977">
    <property type="component" value="Chromosome I"/>
</dbReference>
<keyword evidence="4" id="KW-0472">Membrane</keyword>
<dbReference type="RefSeq" id="WP_046772671.1">
    <property type="nucleotide sequence ID" value="NZ_LBMC01000072.1"/>
</dbReference>
<protein>
    <submittedName>
        <fullName evidence="5">Golgi phosphoprotein 3 (GPP34)</fullName>
    </submittedName>
</protein>
<keyword evidence="6" id="KW-1185">Reference proteome</keyword>
<evidence type="ECO:0000256" key="2">
    <source>
        <dbReference type="ARBA" id="ARBA00023034"/>
    </source>
</evidence>
<dbReference type="InterPro" id="IPR038261">
    <property type="entry name" value="GPP34-like_sf"/>
</dbReference>
<evidence type="ECO:0000256" key="1">
    <source>
        <dbReference type="ARBA" id="ARBA00004255"/>
    </source>
</evidence>
<dbReference type="InterPro" id="IPR008628">
    <property type="entry name" value="GPP34-like"/>
</dbReference>
<name>A0A1H2L2D8_9ACTN</name>
<accession>A0A1H2L2D8</accession>
<evidence type="ECO:0000256" key="4">
    <source>
        <dbReference type="ARBA" id="ARBA00023136"/>
    </source>
</evidence>